<keyword evidence="4" id="KW-1185">Reference proteome</keyword>
<dbReference type="Pfam" id="PF01255">
    <property type="entry name" value="Prenyltransf"/>
    <property type="match status" value="1"/>
</dbReference>
<comment type="function">
    <text evidence="2">Catalyzes the sequential condensation of isopentenyl diphosphate (IPP) with (2E,6E)-farnesyl diphosphate (E,E-FPP) to yield (2Z,6Z,10Z,14Z,18Z,22Z,26Z,30Z,34E,38E)-undecaprenyl diphosphate (di-trans,octa-cis-UPP). UPP is the precursor of glycosyl carrier lipid in the biosynthesis of bacterial cell wall polysaccharide components such as peptidoglycan and lipopolysaccharide.</text>
</comment>
<accession>A0ABS4DQ74</accession>
<comment type="subunit">
    <text evidence="2">Homodimer.</text>
</comment>
<feature type="binding site" evidence="2">
    <location>
        <begin position="58"/>
        <end position="60"/>
    </location>
    <ligand>
        <name>substrate</name>
    </ligand>
</feature>
<evidence type="ECO:0000256" key="2">
    <source>
        <dbReference type="HAMAP-Rule" id="MF_01139"/>
    </source>
</evidence>
<feature type="binding site" evidence="2">
    <location>
        <position position="177"/>
    </location>
    <ligand>
        <name>substrate</name>
    </ligand>
</feature>
<protein>
    <recommendedName>
        <fullName evidence="2">Ditrans,polycis-undecaprenyl-diphosphate synthase ((2E,6E)-farnesyl-diphosphate specific)</fullName>
        <ecNumber evidence="2">2.5.1.31</ecNumber>
    </recommendedName>
    <alternativeName>
        <fullName evidence="2">Ditrans,polycis-undecaprenylcistransferase</fullName>
    </alternativeName>
    <alternativeName>
        <fullName evidence="2">Undecaprenyl diphosphate synthase</fullName>
        <shortName evidence="2">UDS</shortName>
    </alternativeName>
    <alternativeName>
        <fullName evidence="2">Undecaprenyl pyrophosphate synthase</fullName>
        <shortName evidence="2">UPP synthase</shortName>
    </alternativeName>
</protein>
<dbReference type="PANTHER" id="PTHR10291">
    <property type="entry name" value="DEHYDRODOLICHYL DIPHOSPHATE SYNTHASE FAMILY MEMBER"/>
    <property type="match status" value="1"/>
</dbReference>
<feature type="binding site" evidence="2">
    <location>
        <begin position="183"/>
        <end position="185"/>
    </location>
    <ligand>
        <name>substrate</name>
    </ligand>
</feature>
<dbReference type="NCBIfam" id="NF011412">
    <property type="entry name" value="PRK14839.1"/>
    <property type="match status" value="1"/>
</dbReference>
<reference evidence="3 4" key="1">
    <citation type="submission" date="2021-04" db="EMBL/GenBank/DDBJ databases">
        <authorList>
            <person name="Huq M.A."/>
        </authorList>
    </citation>
    <scope>NUCLEOTIDE SEQUENCE [LARGE SCALE GENOMIC DNA]</scope>
    <source>
        <strain evidence="3 4">MAH-13</strain>
    </source>
</reference>
<feature type="binding site" evidence="2">
    <location>
        <position position="13"/>
    </location>
    <ligand>
        <name>Mg(2+)</name>
        <dbReference type="ChEBI" id="CHEBI:18420"/>
    </ligand>
</feature>
<comment type="similarity">
    <text evidence="2">Belongs to the UPP synthase family.</text>
</comment>
<dbReference type="InterPro" id="IPR036424">
    <property type="entry name" value="UPP_synth-like_sf"/>
</dbReference>
<organism evidence="3 4">
    <name type="scientific">Frateuria flava</name>
    <dbReference type="NCBI Taxonomy" id="2821489"/>
    <lineage>
        <taxon>Bacteria</taxon>
        <taxon>Pseudomonadati</taxon>
        <taxon>Pseudomonadota</taxon>
        <taxon>Gammaproteobacteria</taxon>
        <taxon>Lysobacterales</taxon>
        <taxon>Rhodanobacteraceae</taxon>
        <taxon>Frateuria</taxon>
    </lineage>
</organism>
<feature type="binding site" evidence="2">
    <location>
        <position position="196"/>
    </location>
    <ligand>
        <name>Mg(2+)</name>
        <dbReference type="ChEBI" id="CHEBI:18420"/>
    </ligand>
</feature>
<dbReference type="HAMAP" id="MF_01139">
    <property type="entry name" value="ISPT"/>
    <property type="match status" value="1"/>
</dbReference>
<comment type="catalytic activity">
    <reaction evidence="2">
        <text>8 isopentenyl diphosphate + (2E,6E)-farnesyl diphosphate = di-trans,octa-cis-undecaprenyl diphosphate + 8 diphosphate</text>
        <dbReference type="Rhea" id="RHEA:27551"/>
        <dbReference type="ChEBI" id="CHEBI:33019"/>
        <dbReference type="ChEBI" id="CHEBI:58405"/>
        <dbReference type="ChEBI" id="CHEBI:128769"/>
        <dbReference type="ChEBI" id="CHEBI:175763"/>
        <dbReference type="EC" id="2.5.1.31"/>
    </reaction>
</comment>
<dbReference type="Gene3D" id="3.40.1180.10">
    <property type="entry name" value="Decaprenyl diphosphate synthase-like"/>
    <property type="match status" value="1"/>
</dbReference>
<evidence type="ECO:0000313" key="4">
    <source>
        <dbReference type="Proteomes" id="UP000823790"/>
    </source>
</evidence>
<keyword evidence="2" id="KW-0133">Cell shape</keyword>
<comment type="caution">
    <text evidence="3">The sequence shown here is derived from an EMBL/GenBank/DDBJ whole genome shotgun (WGS) entry which is preliminary data.</text>
</comment>
<keyword evidence="1 2" id="KW-0808">Transferase</keyword>
<dbReference type="PANTHER" id="PTHR10291:SF0">
    <property type="entry name" value="DEHYDRODOLICHYL DIPHOSPHATE SYNTHASE 2"/>
    <property type="match status" value="1"/>
</dbReference>
<keyword evidence="2" id="KW-0460">Magnesium</keyword>
<comment type="cofactor">
    <cofactor evidence="2">
        <name>Mg(2+)</name>
        <dbReference type="ChEBI" id="CHEBI:18420"/>
    </cofactor>
    <text evidence="2">Binds 2 magnesium ions per subunit.</text>
</comment>
<gene>
    <name evidence="2" type="primary">uppS</name>
    <name evidence="3" type="ORF">J7I44_12935</name>
</gene>
<keyword evidence="2" id="KW-0573">Peptidoglycan synthesis</keyword>
<dbReference type="CDD" id="cd00475">
    <property type="entry name" value="Cis_IPPS"/>
    <property type="match status" value="1"/>
</dbReference>
<dbReference type="SUPFAM" id="SSF64005">
    <property type="entry name" value="Undecaprenyl diphosphate synthase"/>
    <property type="match status" value="1"/>
</dbReference>
<dbReference type="GO" id="GO:0008834">
    <property type="term" value="F:ditrans,polycis-undecaprenyl-diphosphate synthase [(2E,6E)-farnesyl-diphosphate specific] activity"/>
    <property type="evidence" value="ECO:0007669"/>
    <property type="project" value="UniProtKB-EC"/>
</dbReference>
<feature type="binding site" evidence="2">
    <location>
        <position position="26"/>
    </location>
    <ligand>
        <name>substrate</name>
    </ligand>
</feature>
<feature type="binding site" evidence="2">
    <location>
        <begin position="14"/>
        <end position="17"/>
    </location>
    <ligand>
        <name>substrate</name>
    </ligand>
</feature>
<dbReference type="EC" id="2.5.1.31" evidence="2"/>
<dbReference type="EMBL" id="JAGJRS010000022">
    <property type="protein sequence ID" value="MBP1475212.1"/>
    <property type="molecule type" value="Genomic_DNA"/>
</dbReference>
<feature type="binding site" evidence="2">
    <location>
        <position position="62"/>
    </location>
    <ligand>
        <name>substrate</name>
    </ligand>
</feature>
<proteinExistence type="inferred from homology"/>
<evidence type="ECO:0000256" key="1">
    <source>
        <dbReference type="ARBA" id="ARBA00022679"/>
    </source>
</evidence>
<dbReference type="NCBIfam" id="TIGR00055">
    <property type="entry name" value="uppS"/>
    <property type="match status" value="1"/>
</dbReference>
<dbReference type="Proteomes" id="UP000823790">
    <property type="component" value="Unassembled WGS sequence"/>
</dbReference>
<keyword evidence="2" id="KW-0479">Metal-binding</keyword>
<evidence type="ECO:0000313" key="3">
    <source>
        <dbReference type="EMBL" id="MBP1475212.1"/>
    </source>
</evidence>
<feature type="binding site" evidence="2">
    <location>
        <position position="30"/>
    </location>
    <ligand>
        <name>substrate</name>
    </ligand>
</feature>
<feature type="binding site" evidence="2">
    <location>
        <position position="18"/>
    </location>
    <ligand>
        <name>substrate</name>
    </ligand>
</feature>
<dbReference type="InterPro" id="IPR001441">
    <property type="entry name" value="UPP_synth-like"/>
</dbReference>
<feature type="active site" description="Proton acceptor" evidence="2">
    <location>
        <position position="61"/>
    </location>
</feature>
<keyword evidence="2" id="KW-0961">Cell wall biogenesis/degradation</keyword>
<name>A0ABS4DQ74_9GAMM</name>
<dbReference type="RefSeq" id="WP_209621501.1">
    <property type="nucleotide sequence ID" value="NZ_JAGJRS010000022.1"/>
</dbReference>
<feature type="binding site" evidence="2">
    <location>
        <position position="64"/>
    </location>
    <ligand>
        <name>substrate</name>
    </ligand>
</feature>
<sequence length="244" mass="26780">MDMENLHVAIIMDGNGRWAEERGWPRSRGHRAGAAAVRSVVEASPRLGITTLTLYAFSSDNWRRPAPEVATLMALFRNFLDSEAGACRREGVRLSVIGRRDRLSAALVTTIEQAEATTAGGQVLNLRLAVDYSSRDAIAAAAALHQGAVASREGFRTLLARSQHGDPCTPDVDLLIRTGREQRLSDFLLWECAYAELLFSSVLWPDFTGDDLGQAVETFSHRNRRFGSVPQACVAEPVRKTASR</sequence>
<feature type="active site" evidence="2">
    <location>
        <position position="13"/>
    </location>
</feature>